<dbReference type="EnsemblPlants" id="AVESA.00010b.r2.4CG1325680.1">
    <property type="protein sequence ID" value="AVESA.00010b.r2.4CG1325680.1.CDS.1"/>
    <property type="gene ID" value="AVESA.00010b.r2.4CG1325680"/>
</dbReference>
<sequence length="103" mass="11432">MGRALLLAVDEGFNRFIISSDCLAVVQRVSGNLEDRSLCGPVIQNIRTIASSFESCFFRHDHRELNTAVHGLAKFSEAVSCSVWRGVTPDCIREAICNDIMIM</sequence>
<name>A0ACD5X148_AVESA</name>
<dbReference type="Proteomes" id="UP001732700">
    <property type="component" value="Chromosome 4C"/>
</dbReference>
<reference evidence="1" key="1">
    <citation type="submission" date="2021-05" db="EMBL/GenBank/DDBJ databases">
        <authorList>
            <person name="Scholz U."/>
            <person name="Mascher M."/>
            <person name="Fiebig A."/>
        </authorList>
    </citation>
    <scope>NUCLEOTIDE SEQUENCE [LARGE SCALE GENOMIC DNA]</scope>
</reference>
<keyword evidence="2" id="KW-1185">Reference proteome</keyword>
<reference evidence="1" key="2">
    <citation type="submission" date="2025-09" db="UniProtKB">
        <authorList>
            <consortium name="EnsemblPlants"/>
        </authorList>
    </citation>
    <scope>IDENTIFICATION</scope>
</reference>
<accession>A0ACD5X148</accession>
<evidence type="ECO:0000313" key="2">
    <source>
        <dbReference type="Proteomes" id="UP001732700"/>
    </source>
</evidence>
<proteinExistence type="predicted"/>
<protein>
    <submittedName>
        <fullName evidence="1">Uncharacterized protein</fullName>
    </submittedName>
</protein>
<evidence type="ECO:0000313" key="1">
    <source>
        <dbReference type="EnsemblPlants" id="AVESA.00010b.r2.4CG1325680.1.CDS.1"/>
    </source>
</evidence>
<organism evidence="1 2">
    <name type="scientific">Avena sativa</name>
    <name type="common">Oat</name>
    <dbReference type="NCBI Taxonomy" id="4498"/>
    <lineage>
        <taxon>Eukaryota</taxon>
        <taxon>Viridiplantae</taxon>
        <taxon>Streptophyta</taxon>
        <taxon>Embryophyta</taxon>
        <taxon>Tracheophyta</taxon>
        <taxon>Spermatophyta</taxon>
        <taxon>Magnoliopsida</taxon>
        <taxon>Liliopsida</taxon>
        <taxon>Poales</taxon>
        <taxon>Poaceae</taxon>
        <taxon>BOP clade</taxon>
        <taxon>Pooideae</taxon>
        <taxon>Poodae</taxon>
        <taxon>Poeae</taxon>
        <taxon>Poeae Chloroplast Group 1 (Aveneae type)</taxon>
        <taxon>Aveninae</taxon>
        <taxon>Avena</taxon>
    </lineage>
</organism>